<proteinExistence type="inferred from homology"/>
<evidence type="ECO:0000256" key="8">
    <source>
        <dbReference type="ARBA" id="ARBA00049336"/>
    </source>
</evidence>
<dbReference type="PANTHER" id="PTHR43532:SF1">
    <property type="entry name" value="GLUCOSE-1-PHOSPHATE THYMIDYLYLTRANSFERASE 1"/>
    <property type="match status" value="1"/>
</dbReference>
<dbReference type="InterPro" id="IPR005835">
    <property type="entry name" value="NTP_transferase_dom"/>
</dbReference>
<comment type="catalytic activity">
    <reaction evidence="8">
        <text>dTTP + alpha-D-glucose 1-phosphate + H(+) = dTDP-alpha-D-glucose + diphosphate</text>
        <dbReference type="Rhea" id="RHEA:15225"/>
        <dbReference type="ChEBI" id="CHEBI:15378"/>
        <dbReference type="ChEBI" id="CHEBI:33019"/>
        <dbReference type="ChEBI" id="CHEBI:37568"/>
        <dbReference type="ChEBI" id="CHEBI:57477"/>
        <dbReference type="ChEBI" id="CHEBI:58601"/>
        <dbReference type="EC" id="2.7.7.24"/>
    </reaction>
</comment>
<evidence type="ECO:0000313" key="10">
    <source>
        <dbReference type="EMBL" id="OGE30560.1"/>
    </source>
</evidence>
<dbReference type="EMBL" id="MFCV01000045">
    <property type="protein sequence ID" value="OGE30560.1"/>
    <property type="molecule type" value="Genomic_DNA"/>
</dbReference>
<evidence type="ECO:0000256" key="1">
    <source>
        <dbReference type="ARBA" id="ARBA00001946"/>
    </source>
</evidence>
<dbReference type="GO" id="GO:0046872">
    <property type="term" value="F:metal ion binding"/>
    <property type="evidence" value="ECO:0007669"/>
    <property type="project" value="UniProtKB-KW"/>
</dbReference>
<dbReference type="EC" id="2.7.7.24" evidence="3"/>
<dbReference type="PANTHER" id="PTHR43532">
    <property type="entry name" value="GLUCOSE-1-PHOSPHATE THYMIDYLYLTRANSFERASE"/>
    <property type="match status" value="1"/>
</dbReference>
<evidence type="ECO:0000256" key="5">
    <source>
        <dbReference type="ARBA" id="ARBA00022695"/>
    </source>
</evidence>
<dbReference type="STRING" id="1797768.A3C59_00230"/>
<keyword evidence="6" id="KW-0479">Metal-binding</keyword>
<dbReference type="InterPro" id="IPR005907">
    <property type="entry name" value="G1P_thy_trans_s"/>
</dbReference>
<organism evidence="10 11">
    <name type="scientific">Candidatus Daviesbacteria bacterium RIFCSPHIGHO2_02_FULL_36_13</name>
    <dbReference type="NCBI Taxonomy" id="1797768"/>
    <lineage>
        <taxon>Bacteria</taxon>
        <taxon>Candidatus Daviesiibacteriota</taxon>
    </lineage>
</organism>
<accession>A0A1F5JQ63</accession>
<protein>
    <recommendedName>
        <fullName evidence="3">glucose-1-phosphate thymidylyltransferase</fullName>
        <ecNumber evidence="3">2.7.7.24</ecNumber>
    </recommendedName>
</protein>
<name>A0A1F5JQ63_9BACT</name>
<gene>
    <name evidence="10" type="ORF">A3C59_00230</name>
</gene>
<dbReference type="InterPro" id="IPR029044">
    <property type="entry name" value="Nucleotide-diphossugar_trans"/>
</dbReference>
<evidence type="ECO:0000256" key="3">
    <source>
        <dbReference type="ARBA" id="ARBA00012461"/>
    </source>
</evidence>
<keyword evidence="4" id="KW-0808">Transferase</keyword>
<evidence type="ECO:0000256" key="4">
    <source>
        <dbReference type="ARBA" id="ARBA00022679"/>
    </source>
</evidence>
<dbReference type="Pfam" id="PF00483">
    <property type="entry name" value="NTP_transferase"/>
    <property type="match status" value="1"/>
</dbReference>
<reference evidence="10 11" key="1">
    <citation type="journal article" date="2016" name="Nat. Commun.">
        <title>Thousands of microbial genomes shed light on interconnected biogeochemical processes in an aquifer system.</title>
        <authorList>
            <person name="Anantharaman K."/>
            <person name="Brown C.T."/>
            <person name="Hug L.A."/>
            <person name="Sharon I."/>
            <person name="Castelle C.J."/>
            <person name="Probst A.J."/>
            <person name="Thomas B.C."/>
            <person name="Singh A."/>
            <person name="Wilkins M.J."/>
            <person name="Karaoz U."/>
            <person name="Brodie E.L."/>
            <person name="Williams K.H."/>
            <person name="Hubbard S.S."/>
            <person name="Banfield J.F."/>
        </authorList>
    </citation>
    <scope>NUCLEOTIDE SEQUENCE [LARGE SCALE GENOMIC DNA]</scope>
</reference>
<sequence length="347" mass="38748">MKAVIPTGGRGTRMRPLTFSTNKHFIPIAGKPLIFYPIETIADAGIKEIGITYNPSYLEEVKNTLGNGDRWGLKFTYVLQEEPKGLANIFQVAEEFINGDSFVMHLGDNIFVDGIKELVDHFEKEKPDGLVAMVHHQENTRLGVPYFDDRGRLVEYVEKPENPPHDFAIPGIYFFSNGVFECFKGEGAIKPSARGEYEISAPYQWLINKGRRVDVLEYKGKWLDPGKFDDWLDANQYLLEHMERGENDKSAQFKGSQIHQPVVIGENVKIENSQIGPNVSIGDECEIINSKISDCVLMNGVKVKGVKDNPLEHSLIGTDTEIISEGGGGKKGSSVKLFVGEKCKIQI</sequence>
<dbReference type="GO" id="GO:0008879">
    <property type="term" value="F:glucose-1-phosphate thymidylyltransferase activity"/>
    <property type="evidence" value="ECO:0007669"/>
    <property type="project" value="UniProtKB-EC"/>
</dbReference>
<dbReference type="SUPFAM" id="SSF53448">
    <property type="entry name" value="Nucleotide-diphospho-sugar transferases"/>
    <property type="match status" value="1"/>
</dbReference>
<dbReference type="Gene3D" id="3.90.550.10">
    <property type="entry name" value="Spore Coat Polysaccharide Biosynthesis Protein SpsA, Chain A"/>
    <property type="match status" value="1"/>
</dbReference>
<evidence type="ECO:0000256" key="7">
    <source>
        <dbReference type="ARBA" id="ARBA00022842"/>
    </source>
</evidence>
<comment type="cofactor">
    <cofactor evidence="1">
        <name>Mg(2+)</name>
        <dbReference type="ChEBI" id="CHEBI:18420"/>
    </cofactor>
</comment>
<dbReference type="AlphaFoldDB" id="A0A1F5JQ63"/>
<dbReference type="Gene3D" id="2.160.10.10">
    <property type="entry name" value="Hexapeptide repeat proteins"/>
    <property type="match status" value="1"/>
</dbReference>
<keyword evidence="7" id="KW-0460">Magnesium</keyword>
<evidence type="ECO:0000313" key="11">
    <source>
        <dbReference type="Proteomes" id="UP000176902"/>
    </source>
</evidence>
<comment type="caution">
    <text evidence="10">The sequence shown here is derived from an EMBL/GenBank/DDBJ whole genome shotgun (WGS) entry which is preliminary data.</text>
</comment>
<keyword evidence="5" id="KW-0548">Nucleotidyltransferase</keyword>
<comment type="similarity">
    <text evidence="2">Belongs to the glucose-1-phosphate thymidylyltransferase family.</text>
</comment>
<evidence type="ECO:0000256" key="6">
    <source>
        <dbReference type="ARBA" id="ARBA00022723"/>
    </source>
</evidence>
<evidence type="ECO:0000259" key="9">
    <source>
        <dbReference type="Pfam" id="PF00483"/>
    </source>
</evidence>
<feature type="domain" description="Nucleotidyl transferase" evidence="9">
    <location>
        <begin position="2"/>
        <end position="239"/>
    </location>
</feature>
<evidence type="ECO:0000256" key="2">
    <source>
        <dbReference type="ARBA" id="ARBA00010480"/>
    </source>
</evidence>
<dbReference type="Proteomes" id="UP000176902">
    <property type="component" value="Unassembled WGS sequence"/>
</dbReference>